<sequence length="203" mass="23526">MNHILIWGNELVEKIVDILLKALEQITAKIEFHLAAHQKQQDNIDSLLIIHEEKLREIDMLISAIPCDFDLCEIKIKEFNESQELVNEQIALGDEMYITILKQQLSMVFFYEQAARLTFNVNKAVNNYNEAIIELQRANIAKYRAGPKKKSLASQQKWSLAREYFVEEIPKHSTLKKARKAAAQRAGIVVEERQLVKMLPKPR</sequence>
<dbReference type="EMBL" id="PGFZ01000001">
    <property type="protein sequence ID" value="POZ53195.1"/>
    <property type="molecule type" value="Genomic_DNA"/>
</dbReference>
<proteinExistence type="predicted"/>
<dbReference type="Proteomes" id="UP000237423">
    <property type="component" value="Unassembled WGS sequence"/>
</dbReference>
<dbReference type="RefSeq" id="WP_103972999.1">
    <property type="nucleotide sequence ID" value="NZ_PGFZ01000001.1"/>
</dbReference>
<dbReference type="AlphaFoldDB" id="A0A2S5CQW4"/>
<protein>
    <submittedName>
        <fullName evidence="1">Uncharacterized protein</fullName>
    </submittedName>
</protein>
<organism evidence="1 2">
    <name type="scientific">Methylovulum psychrotolerans</name>
    <dbReference type="NCBI Taxonomy" id="1704499"/>
    <lineage>
        <taxon>Bacteria</taxon>
        <taxon>Pseudomonadati</taxon>
        <taxon>Pseudomonadota</taxon>
        <taxon>Gammaproteobacteria</taxon>
        <taxon>Methylococcales</taxon>
        <taxon>Methylococcaceae</taxon>
        <taxon>Methylovulum</taxon>
    </lineage>
</organism>
<reference evidence="1 2" key="1">
    <citation type="submission" date="2017-11" db="EMBL/GenBank/DDBJ databases">
        <title>Draft Genome Sequence of Methylobacter psychrotolerans Sph1T, an Obligate Methanotroph from Low-Temperature Environments.</title>
        <authorList>
            <person name="Oshkin I.Y."/>
            <person name="Miroshnikov K."/>
            <person name="Belova S.E."/>
            <person name="Korzhenkov A."/>
            <person name="Toshchakov S.V."/>
            <person name="Dedysh S.N."/>
        </authorList>
    </citation>
    <scope>NUCLEOTIDE SEQUENCE [LARGE SCALE GENOMIC DNA]</scope>
    <source>
        <strain evidence="1 2">Sph1</strain>
    </source>
</reference>
<name>A0A2S5CQW4_9GAMM</name>
<accession>A0A2S5CQW4</accession>
<evidence type="ECO:0000313" key="2">
    <source>
        <dbReference type="Proteomes" id="UP000237423"/>
    </source>
</evidence>
<evidence type="ECO:0000313" key="1">
    <source>
        <dbReference type="EMBL" id="POZ53195.1"/>
    </source>
</evidence>
<comment type="caution">
    <text evidence="1">The sequence shown here is derived from an EMBL/GenBank/DDBJ whole genome shotgun (WGS) entry which is preliminary data.</text>
</comment>
<gene>
    <name evidence="1" type="ORF">AADEFJLK_00211</name>
</gene>